<keyword evidence="2 3" id="KW-0378">Hydrolase</keyword>
<name>A0A3B0YZS6_9ZZZZ</name>
<dbReference type="InterPro" id="IPR018228">
    <property type="entry name" value="DNase_TatD-rel_CS"/>
</dbReference>
<dbReference type="PANTHER" id="PTHR46124:SF2">
    <property type="entry name" value="D-AMINOACYL-TRNA DEACYLASE"/>
    <property type="match status" value="1"/>
</dbReference>
<dbReference type="InterPro" id="IPR032466">
    <property type="entry name" value="Metal_Hydrolase"/>
</dbReference>
<evidence type="ECO:0000313" key="3">
    <source>
        <dbReference type="EMBL" id="VAW84891.1"/>
    </source>
</evidence>
<dbReference type="InterPro" id="IPR015991">
    <property type="entry name" value="TatD/YcfH-like"/>
</dbReference>
<keyword evidence="1" id="KW-0479">Metal-binding</keyword>
<dbReference type="GO" id="GO:0004536">
    <property type="term" value="F:DNA nuclease activity"/>
    <property type="evidence" value="ECO:0007669"/>
    <property type="project" value="InterPro"/>
</dbReference>
<proteinExistence type="predicted"/>
<dbReference type="GO" id="GO:0046872">
    <property type="term" value="F:metal ion binding"/>
    <property type="evidence" value="ECO:0007669"/>
    <property type="project" value="UniProtKB-KW"/>
</dbReference>
<dbReference type="PIRSF" id="PIRSF005902">
    <property type="entry name" value="DNase_TatD"/>
    <property type="match status" value="1"/>
</dbReference>
<dbReference type="PANTHER" id="PTHR46124">
    <property type="entry name" value="D-AMINOACYL-TRNA DEACYLASE"/>
    <property type="match status" value="1"/>
</dbReference>
<gene>
    <name evidence="3" type="ORF">MNBD_GAMMA17-1260</name>
</gene>
<dbReference type="CDD" id="cd01310">
    <property type="entry name" value="TatD_DNAse"/>
    <property type="match status" value="1"/>
</dbReference>
<dbReference type="EMBL" id="UOFQ01000009">
    <property type="protein sequence ID" value="VAW84891.1"/>
    <property type="molecule type" value="Genomic_DNA"/>
</dbReference>
<dbReference type="GO" id="GO:0005829">
    <property type="term" value="C:cytosol"/>
    <property type="evidence" value="ECO:0007669"/>
    <property type="project" value="TreeGrafter"/>
</dbReference>
<evidence type="ECO:0000256" key="1">
    <source>
        <dbReference type="ARBA" id="ARBA00022723"/>
    </source>
</evidence>
<organism evidence="3">
    <name type="scientific">hydrothermal vent metagenome</name>
    <dbReference type="NCBI Taxonomy" id="652676"/>
    <lineage>
        <taxon>unclassified sequences</taxon>
        <taxon>metagenomes</taxon>
        <taxon>ecological metagenomes</taxon>
    </lineage>
</organism>
<evidence type="ECO:0000256" key="2">
    <source>
        <dbReference type="ARBA" id="ARBA00022801"/>
    </source>
</evidence>
<accession>A0A3B0YZS6</accession>
<protein>
    <submittedName>
        <fullName evidence="3">Uncharacterized metal-dependent hydrolase YcfH</fullName>
    </submittedName>
</protein>
<reference evidence="3" key="1">
    <citation type="submission" date="2018-06" db="EMBL/GenBank/DDBJ databases">
        <authorList>
            <person name="Zhirakovskaya E."/>
        </authorList>
    </citation>
    <scope>NUCLEOTIDE SEQUENCE</scope>
</reference>
<sequence>MSLIDSHCHLDRLALEKIGTDLDGVVVLAKEHGVEQMLCVSINLENFPEVLRISHSYENIFSSVGVHPSDDGEEPSVEQLIQLADDPKIIAIGETGLDYFYNEGDLEWQRERFRVHIRAAIATGKPLIIHTREAEADTLAIMREESADKVGGVMHCFTGSLSMAQHCLDLGFYISFSGIVTFRNADELREVAKMVPEDRMLIETDAPYLTPVPKRGKPNHPALVKHVAEHIAEQRGVTFEQIAEATSANFQRLFGTPSIL</sequence>
<dbReference type="AlphaFoldDB" id="A0A3B0YZS6"/>
<dbReference type="SUPFAM" id="SSF51556">
    <property type="entry name" value="Metallo-dependent hydrolases"/>
    <property type="match status" value="1"/>
</dbReference>
<dbReference type="GO" id="GO:0016788">
    <property type="term" value="F:hydrolase activity, acting on ester bonds"/>
    <property type="evidence" value="ECO:0007669"/>
    <property type="project" value="InterPro"/>
</dbReference>
<dbReference type="NCBIfam" id="TIGR00010">
    <property type="entry name" value="YchF/TatD family DNA exonuclease"/>
    <property type="match status" value="1"/>
</dbReference>
<dbReference type="Gene3D" id="3.20.20.140">
    <property type="entry name" value="Metal-dependent hydrolases"/>
    <property type="match status" value="1"/>
</dbReference>
<dbReference type="PROSITE" id="PS01137">
    <property type="entry name" value="TATD_1"/>
    <property type="match status" value="1"/>
</dbReference>
<dbReference type="FunFam" id="3.20.20.140:FF:000005">
    <property type="entry name" value="TatD family hydrolase"/>
    <property type="match status" value="1"/>
</dbReference>
<dbReference type="InterPro" id="IPR001130">
    <property type="entry name" value="TatD-like"/>
</dbReference>
<dbReference type="Pfam" id="PF01026">
    <property type="entry name" value="TatD_DNase"/>
    <property type="match status" value="1"/>
</dbReference>